<evidence type="ECO:0000313" key="1">
    <source>
        <dbReference type="EMBL" id="WMV36378.1"/>
    </source>
</evidence>
<protein>
    <submittedName>
        <fullName evidence="1">Uncharacterized protein</fullName>
    </submittedName>
</protein>
<reference evidence="1" key="1">
    <citation type="submission" date="2023-08" db="EMBL/GenBank/DDBJ databases">
        <title>A de novo genome assembly of Solanum verrucosum Schlechtendal, a Mexican diploid species geographically isolated from the other diploid A-genome species in potato relatives.</title>
        <authorList>
            <person name="Hosaka K."/>
        </authorList>
    </citation>
    <scope>NUCLEOTIDE SEQUENCE</scope>
    <source>
        <tissue evidence="1">Young leaves</tissue>
    </source>
</reference>
<proteinExistence type="predicted"/>
<keyword evidence="2" id="KW-1185">Reference proteome</keyword>
<dbReference type="EMBL" id="CP133618">
    <property type="protein sequence ID" value="WMV36378.1"/>
    <property type="molecule type" value="Genomic_DNA"/>
</dbReference>
<accession>A0AAF0R9B3</accession>
<gene>
    <name evidence="1" type="ORF">MTR67_029763</name>
</gene>
<dbReference type="Proteomes" id="UP001234989">
    <property type="component" value="Chromosome 7"/>
</dbReference>
<organism evidence="1 2">
    <name type="scientific">Solanum verrucosum</name>
    <dbReference type="NCBI Taxonomy" id="315347"/>
    <lineage>
        <taxon>Eukaryota</taxon>
        <taxon>Viridiplantae</taxon>
        <taxon>Streptophyta</taxon>
        <taxon>Embryophyta</taxon>
        <taxon>Tracheophyta</taxon>
        <taxon>Spermatophyta</taxon>
        <taxon>Magnoliopsida</taxon>
        <taxon>eudicotyledons</taxon>
        <taxon>Gunneridae</taxon>
        <taxon>Pentapetalae</taxon>
        <taxon>asterids</taxon>
        <taxon>lamiids</taxon>
        <taxon>Solanales</taxon>
        <taxon>Solanaceae</taxon>
        <taxon>Solanoideae</taxon>
        <taxon>Solaneae</taxon>
        <taxon>Solanum</taxon>
    </lineage>
</organism>
<evidence type="ECO:0000313" key="2">
    <source>
        <dbReference type="Proteomes" id="UP001234989"/>
    </source>
</evidence>
<dbReference type="AlphaFoldDB" id="A0AAF0R9B3"/>
<name>A0AAF0R9B3_SOLVR</name>
<sequence>MLDHLRRMKKSGSAGFKIDKLEMHLRFLKTFIMYHHLVLPNFLVKITEKAKSTVKMLHIVFSGIPDECKSNLNMERLESELLESILRYNYDQLKDSYLPEYMDCLGKNLK</sequence>